<dbReference type="Proteomes" id="UP000288178">
    <property type="component" value="Unassembled WGS sequence"/>
</dbReference>
<evidence type="ECO:0000256" key="1">
    <source>
        <dbReference type="ARBA" id="ARBA00006739"/>
    </source>
</evidence>
<reference evidence="5 6" key="1">
    <citation type="submission" date="2019-01" db="EMBL/GenBank/DDBJ databases">
        <authorList>
            <person name="Chen W.-M."/>
        </authorList>
    </citation>
    <scope>NUCLEOTIDE SEQUENCE [LARGE SCALE GENOMIC DNA]</scope>
    <source>
        <strain evidence="5 6">ICH-3</strain>
    </source>
</reference>
<protein>
    <submittedName>
        <fullName evidence="5">Glycosyltransferase</fullName>
    </submittedName>
</protein>
<keyword evidence="2" id="KW-0328">Glycosyltransferase</keyword>
<dbReference type="EMBL" id="SACT01000008">
    <property type="protein sequence ID" value="RVT49479.1"/>
    <property type="molecule type" value="Genomic_DNA"/>
</dbReference>
<dbReference type="InterPro" id="IPR001173">
    <property type="entry name" value="Glyco_trans_2-like"/>
</dbReference>
<evidence type="ECO:0000256" key="2">
    <source>
        <dbReference type="ARBA" id="ARBA00022676"/>
    </source>
</evidence>
<comment type="similarity">
    <text evidence="1">Belongs to the glycosyltransferase 2 family.</text>
</comment>
<dbReference type="Gene3D" id="3.90.550.10">
    <property type="entry name" value="Spore Coat Polysaccharide Biosynthesis Protein SpsA, Chain A"/>
    <property type="match status" value="1"/>
</dbReference>
<organism evidence="5 6">
    <name type="scientific">Rubrivivax albus</name>
    <dbReference type="NCBI Taxonomy" id="2499835"/>
    <lineage>
        <taxon>Bacteria</taxon>
        <taxon>Pseudomonadati</taxon>
        <taxon>Pseudomonadota</taxon>
        <taxon>Betaproteobacteria</taxon>
        <taxon>Burkholderiales</taxon>
        <taxon>Sphaerotilaceae</taxon>
        <taxon>Rubrivivax</taxon>
    </lineage>
</organism>
<dbReference type="Pfam" id="PF00535">
    <property type="entry name" value="Glycos_transf_2"/>
    <property type="match status" value="1"/>
</dbReference>
<evidence type="ECO:0000259" key="4">
    <source>
        <dbReference type="Pfam" id="PF00535"/>
    </source>
</evidence>
<gene>
    <name evidence="5" type="ORF">ENE75_20635</name>
</gene>
<comment type="caution">
    <text evidence="5">The sequence shown here is derived from an EMBL/GenBank/DDBJ whole genome shotgun (WGS) entry which is preliminary data.</text>
</comment>
<evidence type="ECO:0000313" key="6">
    <source>
        <dbReference type="Proteomes" id="UP000288178"/>
    </source>
</evidence>
<dbReference type="PANTHER" id="PTHR43685:SF5">
    <property type="entry name" value="GLYCOSYLTRANSFERASE EPSE-RELATED"/>
    <property type="match status" value="1"/>
</dbReference>
<dbReference type="InterPro" id="IPR050834">
    <property type="entry name" value="Glycosyltransf_2"/>
</dbReference>
<sequence length="440" mass="47155">MPAGSARAGTTPETWMTPDTATMPALSVVMPTRNQAAFIDSAVSSVMSQADVALELVVADGASTDGTQALLAALATRYPGRLHWVSEPDGGPADAVNRAMARCRAPVIGWLNSDDLYTPGAAARALAALSAHPDWVAVYGEGEHVDLQGRSLGTYPTRPPDTPLTAWADGCPICQPTMFLRREAIAALGPLDTGLRTAFDYEYWLRLWKAFPGRIGQVPEVQALSRLHDDGITLRMRRQVALEGVQVVARHVCPAPAHWLVTHVCEALARHPFPADLGEPTASMQALFDEAAPWLAPGAPRTPSQLRAAHRGLQMAGADHAIDVFPDGWCAPRTALRLRQPAAPWRWLRLWARHAAPHRGPLRLRVDGLDDSAGSGGTWTGGTSTPGTFSVLLPLPQLPGAELTLRITAEPGFVPAHSGMNPQDTRLVAWRVDAVELLAP</sequence>
<dbReference type="CDD" id="cd06433">
    <property type="entry name" value="GT_2_WfgS_like"/>
    <property type="match status" value="1"/>
</dbReference>
<feature type="domain" description="Glycosyltransferase 2-like" evidence="4">
    <location>
        <begin position="27"/>
        <end position="185"/>
    </location>
</feature>
<keyword evidence="3 5" id="KW-0808">Transferase</keyword>
<dbReference type="GO" id="GO:0016757">
    <property type="term" value="F:glycosyltransferase activity"/>
    <property type="evidence" value="ECO:0007669"/>
    <property type="project" value="UniProtKB-KW"/>
</dbReference>
<accession>A0A3S2WSC8</accession>
<proteinExistence type="inferred from homology"/>
<evidence type="ECO:0000256" key="3">
    <source>
        <dbReference type="ARBA" id="ARBA00022679"/>
    </source>
</evidence>
<evidence type="ECO:0000313" key="5">
    <source>
        <dbReference type="EMBL" id="RVT49479.1"/>
    </source>
</evidence>
<dbReference type="InterPro" id="IPR029044">
    <property type="entry name" value="Nucleotide-diphossugar_trans"/>
</dbReference>
<name>A0A3S2WSC8_9BURK</name>
<keyword evidence="6" id="KW-1185">Reference proteome</keyword>
<dbReference type="SUPFAM" id="SSF53448">
    <property type="entry name" value="Nucleotide-diphospho-sugar transferases"/>
    <property type="match status" value="1"/>
</dbReference>
<dbReference type="AlphaFoldDB" id="A0A3S2WSC8"/>
<dbReference type="PANTHER" id="PTHR43685">
    <property type="entry name" value="GLYCOSYLTRANSFERASE"/>
    <property type="match status" value="1"/>
</dbReference>